<sequence>MKQNDVGHFHACATCKHFRVNKESTKTTYKCGRLGYETKPAYQFHCWDPKDVVLQLMKKRGINYERT</sequence>
<evidence type="ECO:0000313" key="1">
    <source>
        <dbReference type="EMBL" id="AST91649.1"/>
    </source>
</evidence>
<dbReference type="KEGG" id="bcoh:BC6307_10335"/>
<reference evidence="1 2" key="1">
    <citation type="submission" date="2016-12" db="EMBL/GenBank/DDBJ databases">
        <title>The whole genome sequencing and assembly of Bacillus cohnii DSM 6307T strain.</title>
        <authorList>
            <person name="Lee Y.-J."/>
            <person name="Yi H."/>
            <person name="Bahn Y.-S."/>
            <person name="Kim J.F."/>
            <person name="Lee D.-W."/>
        </authorList>
    </citation>
    <scope>NUCLEOTIDE SEQUENCE [LARGE SCALE GENOMIC DNA]</scope>
    <source>
        <strain evidence="1 2">DSM 6307</strain>
    </source>
</reference>
<dbReference type="AlphaFoldDB" id="A0A223KQA9"/>
<proteinExistence type="predicted"/>
<gene>
    <name evidence="1" type="ORF">BC6307_10335</name>
</gene>
<organism evidence="1 2">
    <name type="scientific">Sutcliffiella cohnii</name>
    <dbReference type="NCBI Taxonomy" id="33932"/>
    <lineage>
        <taxon>Bacteria</taxon>
        <taxon>Bacillati</taxon>
        <taxon>Bacillota</taxon>
        <taxon>Bacilli</taxon>
        <taxon>Bacillales</taxon>
        <taxon>Bacillaceae</taxon>
        <taxon>Sutcliffiella</taxon>
    </lineage>
</organism>
<accession>A0A223KQA9</accession>
<dbReference type="Proteomes" id="UP000215224">
    <property type="component" value="Chromosome"/>
</dbReference>
<name>A0A223KQA9_9BACI</name>
<keyword evidence="2" id="KW-1185">Reference proteome</keyword>
<dbReference type="EMBL" id="CP018866">
    <property type="protein sequence ID" value="AST91649.1"/>
    <property type="molecule type" value="Genomic_DNA"/>
</dbReference>
<protein>
    <submittedName>
        <fullName evidence="1">Uncharacterized protein</fullName>
    </submittedName>
</protein>
<evidence type="ECO:0000313" key="2">
    <source>
        <dbReference type="Proteomes" id="UP000215224"/>
    </source>
</evidence>
<dbReference type="RefSeq" id="WP_066414253.1">
    <property type="nucleotide sequence ID" value="NZ_CP018866.1"/>
</dbReference>
<dbReference type="STRING" id="1314751.GCA_001591425_01527"/>